<dbReference type="AlphaFoldDB" id="A0YD25"/>
<dbReference type="EMBL" id="AAVT01000004">
    <property type="protein sequence ID" value="EAW31128.1"/>
    <property type="molecule type" value="Genomic_DNA"/>
</dbReference>
<comment type="caution">
    <text evidence="1">The sequence shown here is derived from an EMBL/GenBank/DDBJ whole genome shotgun (WGS) entry which is preliminary data.</text>
</comment>
<evidence type="ECO:0000313" key="1">
    <source>
        <dbReference type="EMBL" id="EAW31128.1"/>
    </source>
</evidence>
<keyword evidence="2" id="KW-1185">Reference proteome</keyword>
<organism evidence="1 2">
    <name type="scientific">marine gamma proteobacterium HTCC2143</name>
    <dbReference type="NCBI Taxonomy" id="247633"/>
    <lineage>
        <taxon>Bacteria</taxon>
        <taxon>Pseudomonadati</taxon>
        <taxon>Pseudomonadota</taxon>
        <taxon>Gammaproteobacteria</taxon>
        <taxon>Cellvibrionales</taxon>
        <taxon>Spongiibacteraceae</taxon>
        <taxon>BD1-7 clade</taxon>
    </lineage>
</organism>
<reference evidence="1 2" key="1">
    <citation type="journal article" date="2010" name="J. Bacteriol.">
        <title>Genome sequence of the oligotrophic marine Gammaproteobacterium HTCC2143, isolated from the Oregon Coast.</title>
        <authorList>
            <person name="Oh H.M."/>
            <person name="Kang I."/>
            <person name="Ferriera S."/>
            <person name="Giovannoni S.J."/>
            <person name="Cho J.C."/>
        </authorList>
    </citation>
    <scope>NUCLEOTIDE SEQUENCE [LARGE SCALE GENOMIC DNA]</scope>
    <source>
        <strain evidence="1 2">HTCC2143</strain>
    </source>
</reference>
<accession>A0YD25</accession>
<protein>
    <submittedName>
        <fullName evidence="1">Uncharacterized protein</fullName>
    </submittedName>
</protein>
<sequence>MNDMARRDYPAMLAKLTSGNPASLDSRSFW</sequence>
<dbReference type="Proteomes" id="UP000004931">
    <property type="component" value="Unassembled WGS sequence"/>
</dbReference>
<name>A0YD25_9GAMM</name>
<evidence type="ECO:0000313" key="2">
    <source>
        <dbReference type="Proteomes" id="UP000004931"/>
    </source>
</evidence>
<gene>
    <name evidence="1" type="ORF">GP2143_03368</name>
</gene>
<proteinExistence type="predicted"/>